<dbReference type="AlphaFoldDB" id="A0AAV9Z346"/>
<name>A0AAV9Z346_9AGAR</name>
<evidence type="ECO:0000313" key="1">
    <source>
        <dbReference type="EMBL" id="KAK6969456.1"/>
    </source>
</evidence>
<reference evidence="1 2" key="1">
    <citation type="journal article" date="2024" name="J Genomics">
        <title>Draft genome sequencing and assembly of Favolaschia claudopus CIRM-BRFM 2984 isolated from oak limbs.</title>
        <authorList>
            <person name="Navarro D."/>
            <person name="Drula E."/>
            <person name="Chaduli D."/>
            <person name="Cazenave R."/>
            <person name="Ahrendt S."/>
            <person name="Wang J."/>
            <person name="Lipzen A."/>
            <person name="Daum C."/>
            <person name="Barry K."/>
            <person name="Grigoriev I.V."/>
            <person name="Favel A."/>
            <person name="Rosso M.N."/>
            <person name="Martin F."/>
        </authorList>
    </citation>
    <scope>NUCLEOTIDE SEQUENCE [LARGE SCALE GENOMIC DNA]</scope>
    <source>
        <strain evidence="1 2">CIRM-BRFM 2984</strain>
    </source>
</reference>
<organism evidence="1 2">
    <name type="scientific">Favolaschia claudopus</name>
    <dbReference type="NCBI Taxonomy" id="2862362"/>
    <lineage>
        <taxon>Eukaryota</taxon>
        <taxon>Fungi</taxon>
        <taxon>Dikarya</taxon>
        <taxon>Basidiomycota</taxon>
        <taxon>Agaricomycotina</taxon>
        <taxon>Agaricomycetes</taxon>
        <taxon>Agaricomycetidae</taxon>
        <taxon>Agaricales</taxon>
        <taxon>Marasmiineae</taxon>
        <taxon>Mycenaceae</taxon>
        <taxon>Favolaschia</taxon>
    </lineage>
</organism>
<protein>
    <submittedName>
        <fullName evidence="1">Uncharacterized protein</fullName>
    </submittedName>
</protein>
<dbReference type="Proteomes" id="UP001362999">
    <property type="component" value="Unassembled WGS sequence"/>
</dbReference>
<accession>A0AAV9Z346</accession>
<dbReference type="EMBL" id="JAWWNJ010000223">
    <property type="protein sequence ID" value="KAK6969456.1"/>
    <property type="molecule type" value="Genomic_DNA"/>
</dbReference>
<evidence type="ECO:0000313" key="2">
    <source>
        <dbReference type="Proteomes" id="UP001362999"/>
    </source>
</evidence>
<gene>
    <name evidence="1" type="ORF">R3P38DRAFT_3380028</name>
</gene>
<keyword evidence="2" id="KW-1185">Reference proteome</keyword>
<proteinExistence type="predicted"/>
<sequence length="147" mass="16718">MHLHSSFCKFCQLPFASTSPSVLPERGFDASDVKPAPTATFLVEWHRRSFDCAACFPPIFVQQCAPNAVKEYVQKVWLLSRQISGCADQVKEPEKDIDLLMVKERQRRIKQSMREAETNGMNSTGRARRAYDADSPFTRTNNNDSMV</sequence>
<comment type="caution">
    <text evidence="1">The sequence shown here is derived from an EMBL/GenBank/DDBJ whole genome shotgun (WGS) entry which is preliminary data.</text>
</comment>